<comment type="caution">
    <text evidence="2">The sequence shown here is derived from an EMBL/GenBank/DDBJ whole genome shotgun (WGS) entry which is preliminary data.</text>
</comment>
<protein>
    <submittedName>
        <fullName evidence="2">Uncharacterized protein</fullName>
    </submittedName>
</protein>
<name>A0ABS8ACY8_9BACT</name>
<keyword evidence="1" id="KW-0472">Membrane</keyword>
<proteinExistence type="predicted"/>
<keyword evidence="1" id="KW-0812">Transmembrane</keyword>
<accession>A0ABS8ACY8</accession>
<dbReference type="EMBL" id="JAJADQ010000005">
    <property type="protein sequence ID" value="MCB2378265.1"/>
    <property type="molecule type" value="Genomic_DNA"/>
</dbReference>
<evidence type="ECO:0000256" key="1">
    <source>
        <dbReference type="SAM" id="Phobius"/>
    </source>
</evidence>
<dbReference type="Proteomes" id="UP001165297">
    <property type="component" value="Unassembled WGS sequence"/>
</dbReference>
<gene>
    <name evidence="2" type="ORF">LGH70_11765</name>
</gene>
<dbReference type="RefSeq" id="WP_226185788.1">
    <property type="nucleotide sequence ID" value="NZ_JAJADQ010000005.1"/>
</dbReference>
<keyword evidence="3" id="KW-1185">Reference proteome</keyword>
<organism evidence="2 3">
    <name type="scientific">Hymenobacter nitidus</name>
    <dbReference type="NCBI Taxonomy" id="2880929"/>
    <lineage>
        <taxon>Bacteria</taxon>
        <taxon>Pseudomonadati</taxon>
        <taxon>Bacteroidota</taxon>
        <taxon>Cytophagia</taxon>
        <taxon>Cytophagales</taxon>
        <taxon>Hymenobacteraceae</taxon>
        <taxon>Hymenobacter</taxon>
    </lineage>
</organism>
<sequence>MSRPPTAFSRLIALLGKVLNVVMLVVCGGATIWAGQLYLARRALPYTGAGTYFNANNGVTYDAQLVGVALGLAVLFGLLTLLLLLSAYRLYARPSRHRTR</sequence>
<feature type="transmembrane region" description="Helical" evidence="1">
    <location>
        <begin position="65"/>
        <end position="91"/>
    </location>
</feature>
<reference evidence="2" key="1">
    <citation type="submission" date="2021-10" db="EMBL/GenBank/DDBJ databases">
        <authorList>
            <person name="Dean J.D."/>
            <person name="Kim M.K."/>
            <person name="Newey C.N."/>
            <person name="Stoker T.S."/>
            <person name="Thompson D.W."/>
            <person name="Grose J.H."/>
        </authorList>
    </citation>
    <scope>NUCLEOTIDE SEQUENCE</scope>
    <source>
        <strain evidence="2">BT635</strain>
    </source>
</reference>
<keyword evidence="1" id="KW-1133">Transmembrane helix</keyword>
<feature type="transmembrane region" description="Helical" evidence="1">
    <location>
        <begin position="12"/>
        <end position="34"/>
    </location>
</feature>
<evidence type="ECO:0000313" key="3">
    <source>
        <dbReference type="Proteomes" id="UP001165297"/>
    </source>
</evidence>
<evidence type="ECO:0000313" key="2">
    <source>
        <dbReference type="EMBL" id="MCB2378265.1"/>
    </source>
</evidence>